<keyword evidence="5" id="KW-1185">Reference proteome</keyword>
<accession>A0A3P7JR03</accession>
<keyword evidence="2" id="KW-0539">Nucleus</keyword>
<evidence type="ECO:0000259" key="3">
    <source>
        <dbReference type="SMART" id="SM00731"/>
    </source>
</evidence>
<dbReference type="PANTHER" id="PTHR21220">
    <property type="entry name" value="DNA-DEPENDENT METALLOPROTEASE SPRTN"/>
    <property type="match status" value="1"/>
</dbReference>
<evidence type="ECO:0000313" key="4">
    <source>
        <dbReference type="EMBL" id="VDM82419.1"/>
    </source>
</evidence>
<feature type="domain" description="SprT-like" evidence="3">
    <location>
        <begin position="17"/>
        <end position="175"/>
    </location>
</feature>
<comment type="subcellular location">
    <subcellularLocation>
        <location evidence="1">Nucleus</location>
    </subcellularLocation>
</comment>
<dbReference type="GO" id="GO:0004222">
    <property type="term" value="F:metalloendopeptidase activity"/>
    <property type="evidence" value="ECO:0007669"/>
    <property type="project" value="InterPro"/>
</dbReference>
<evidence type="ECO:0000256" key="2">
    <source>
        <dbReference type="ARBA" id="ARBA00023242"/>
    </source>
</evidence>
<dbReference type="InterPro" id="IPR055220">
    <property type="entry name" value="SPRTN_ZBD"/>
</dbReference>
<dbReference type="Proteomes" id="UP000270094">
    <property type="component" value="Unassembled WGS sequence"/>
</dbReference>
<gene>
    <name evidence="4" type="ORF">SVUK_LOCUS17417</name>
</gene>
<dbReference type="EMBL" id="UYYB01117610">
    <property type="protein sequence ID" value="VDM82419.1"/>
    <property type="molecule type" value="Genomic_DNA"/>
</dbReference>
<dbReference type="GO" id="GO:0006974">
    <property type="term" value="P:DNA damage response"/>
    <property type="evidence" value="ECO:0007669"/>
    <property type="project" value="InterPro"/>
</dbReference>
<dbReference type="AlphaFoldDB" id="A0A3P7JR03"/>
<dbReference type="InterPro" id="IPR044245">
    <property type="entry name" value="Spartan"/>
</dbReference>
<dbReference type="PANTHER" id="PTHR21220:SF0">
    <property type="entry name" value="DNA-DEPENDENT METALLOPROTEASE SPRTN"/>
    <property type="match status" value="1"/>
</dbReference>
<sequence>MSYDLVDPALELSDPCPDIHLLFIDFNDRFFEGTLARCEVKWSPRMYSCAGVCSYEGRSGMCSIRLSLPLLKLRPRKDLVETLLVARNDPCVPFCHQAESRQRWPWTRLSVSYVQLFPLPSTFTFIAPVYRCDGPCRNRKPFYGYVKRSSNRAPGPNDLWWSAHKSSCNGKPFAFSNLLEIFTYLGTFQKIQEPEGYGQKKRKATNNENAVPEKKISPNNSLDKYFTGKGHVLGTLSSSQSALTVKNSKLLDLYSSNTANNLSSNGKLHKIFPSIFC</sequence>
<dbReference type="InterPro" id="IPR006640">
    <property type="entry name" value="SprT-like_domain"/>
</dbReference>
<dbReference type="SMART" id="SM00731">
    <property type="entry name" value="SprT"/>
    <property type="match status" value="1"/>
</dbReference>
<protein>
    <recommendedName>
        <fullName evidence="3">SprT-like domain-containing protein</fullName>
    </recommendedName>
</protein>
<proteinExistence type="predicted"/>
<organism evidence="4 5">
    <name type="scientific">Strongylus vulgaris</name>
    <name type="common">Blood worm</name>
    <dbReference type="NCBI Taxonomy" id="40348"/>
    <lineage>
        <taxon>Eukaryota</taxon>
        <taxon>Metazoa</taxon>
        <taxon>Ecdysozoa</taxon>
        <taxon>Nematoda</taxon>
        <taxon>Chromadorea</taxon>
        <taxon>Rhabditida</taxon>
        <taxon>Rhabditina</taxon>
        <taxon>Rhabditomorpha</taxon>
        <taxon>Strongyloidea</taxon>
        <taxon>Strongylidae</taxon>
        <taxon>Strongylus</taxon>
    </lineage>
</organism>
<dbReference type="Pfam" id="PF10263">
    <property type="entry name" value="SprT-like"/>
    <property type="match status" value="1"/>
</dbReference>
<reference evidence="4 5" key="1">
    <citation type="submission" date="2018-11" db="EMBL/GenBank/DDBJ databases">
        <authorList>
            <consortium name="Pathogen Informatics"/>
        </authorList>
    </citation>
    <scope>NUCLEOTIDE SEQUENCE [LARGE SCALE GENOMIC DNA]</scope>
</reference>
<dbReference type="GO" id="GO:0005634">
    <property type="term" value="C:nucleus"/>
    <property type="evidence" value="ECO:0007669"/>
    <property type="project" value="UniProtKB-SubCell"/>
</dbReference>
<dbReference type="GO" id="GO:0003697">
    <property type="term" value="F:single-stranded DNA binding"/>
    <property type="evidence" value="ECO:0007669"/>
    <property type="project" value="InterPro"/>
</dbReference>
<evidence type="ECO:0000256" key="1">
    <source>
        <dbReference type="ARBA" id="ARBA00004123"/>
    </source>
</evidence>
<dbReference type="Pfam" id="PF22934">
    <property type="entry name" value="SPRTN_ZBD"/>
    <property type="match status" value="1"/>
</dbReference>
<dbReference type="GO" id="GO:0031593">
    <property type="term" value="F:polyubiquitin modification-dependent protein binding"/>
    <property type="evidence" value="ECO:0007669"/>
    <property type="project" value="TreeGrafter"/>
</dbReference>
<evidence type="ECO:0000313" key="5">
    <source>
        <dbReference type="Proteomes" id="UP000270094"/>
    </source>
</evidence>
<name>A0A3P7JR03_STRVU</name>
<dbReference type="OrthoDB" id="5236983at2759"/>